<feature type="compositionally biased region" description="Pro residues" evidence="1">
    <location>
        <begin position="36"/>
        <end position="45"/>
    </location>
</feature>
<dbReference type="AlphaFoldDB" id="A0A8S3DG69"/>
<proteinExistence type="predicted"/>
<organism evidence="2 3">
    <name type="scientific">Rotaria magnacalcarata</name>
    <dbReference type="NCBI Taxonomy" id="392030"/>
    <lineage>
        <taxon>Eukaryota</taxon>
        <taxon>Metazoa</taxon>
        <taxon>Spiralia</taxon>
        <taxon>Gnathifera</taxon>
        <taxon>Rotifera</taxon>
        <taxon>Eurotatoria</taxon>
        <taxon>Bdelloidea</taxon>
        <taxon>Philodinida</taxon>
        <taxon>Philodinidae</taxon>
        <taxon>Rotaria</taxon>
    </lineage>
</organism>
<evidence type="ECO:0000313" key="3">
    <source>
        <dbReference type="Proteomes" id="UP000676336"/>
    </source>
</evidence>
<comment type="caution">
    <text evidence="2">The sequence shown here is derived from an EMBL/GenBank/DDBJ whole genome shotgun (WGS) entry which is preliminary data.</text>
</comment>
<feature type="non-terminal residue" evidence="2">
    <location>
        <position position="1"/>
    </location>
</feature>
<evidence type="ECO:0000313" key="2">
    <source>
        <dbReference type="EMBL" id="CAF5015835.1"/>
    </source>
</evidence>
<evidence type="ECO:0000256" key="1">
    <source>
        <dbReference type="SAM" id="MobiDB-lite"/>
    </source>
</evidence>
<gene>
    <name evidence="2" type="ORF">SMN809_LOCUS57417</name>
</gene>
<dbReference type="EMBL" id="CAJOBI010210109">
    <property type="protein sequence ID" value="CAF5015835.1"/>
    <property type="molecule type" value="Genomic_DNA"/>
</dbReference>
<reference evidence="2" key="1">
    <citation type="submission" date="2021-02" db="EMBL/GenBank/DDBJ databases">
        <authorList>
            <person name="Nowell W R."/>
        </authorList>
    </citation>
    <scope>NUCLEOTIDE SEQUENCE</scope>
</reference>
<protein>
    <submittedName>
        <fullName evidence="2">Uncharacterized protein</fullName>
    </submittedName>
</protein>
<name>A0A8S3DG69_9BILA</name>
<dbReference type="Proteomes" id="UP000676336">
    <property type="component" value="Unassembled WGS sequence"/>
</dbReference>
<accession>A0A8S3DG69</accession>
<feature type="non-terminal residue" evidence="2">
    <location>
        <position position="79"/>
    </location>
</feature>
<feature type="region of interest" description="Disordered" evidence="1">
    <location>
        <begin position="21"/>
        <end position="79"/>
    </location>
</feature>
<sequence length="79" mass="8327">ENDQEVANSFDINKFLTDASKAILGPSKPDDTAPAAAPPPPPRSLPKPIVKSPPRRKAQPPSPSSVGSNQDLYNPPFGP</sequence>